<dbReference type="InterPro" id="IPR011053">
    <property type="entry name" value="Single_hybrid_motif"/>
</dbReference>
<dbReference type="InterPro" id="IPR033753">
    <property type="entry name" value="GCV_H/Fam206"/>
</dbReference>
<dbReference type="PROSITE" id="PS50968">
    <property type="entry name" value="BIOTINYL_LIPOYL"/>
    <property type="match status" value="1"/>
</dbReference>
<dbReference type="Proteomes" id="UP001165275">
    <property type="component" value="Unassembled WGS sequence"/>
</dbReference>
<organism evidence="5 6">
    <name type="scientific">Serratia silvae</name>
    <dbReference type="NCBI Taxonomy" id="2824122"/>
    <lineage>
        <taxon>Bacteria</taxon>
        <taxon>Pseudomonadati</taxon>
        <taxon>Pseudomonadota</taxon>
        <taxon>Gammaproteobacteria</taxon>
        <taxon>Enterobacterales</taxon>
        <taxon>Yersiniaceae</taxon>
        <taxon>Serratia</taxon>
    </lineage>
</organism>
<dbReference type="Gene3D" id="2.40.50.100">
    <property type="match status" value="1"/>
</dbReference>
<reference evidence="5" key="1">
    <citation type="submission" date="2021-04" db="EMBL/GenBank/DDBJ databases">
        <title>Genome sequence of Serratia sp. arafor3.</title>
        <authorList>
            <person name="Besaury L."/>
        </authorList>
    </citation>
    <scope>NUCLEOTIDE SEQUENCE</scope>
    <source>
        <strain evidence="5">Arafor3</strain>
    </source>
</reference>
<evidence type="ECO:0000256" key="3">
    <source>
        <dbReference type="ARBA" id="ARBA00022823"/>
    </source>
</evidence>
<dbReference type="PANTHER" id="PTHR11715">
    <property type="entry name" value="GLYCINE CLEAVAGE SYSTEM H PROTEIN"/>
    <property type="match status" value="1"/>
</dbReference>
<comment type="caution">
    <text evidence="5">The sequence shown here is derived from an EMBL/GenBank/DDBJ whole genome shotgun (WGS) entry which is preliminary data.</text>
</comment>
<proteinExistence type="inferred from homology"/>
<name>A0ABT0KAV3_9GAMM</name>
<sequence>MKTEPNKYTPYFQWIRRHPSSGYLVGLTDTAQQLLGEIVYVELPNVGERLVKDQPCGCVESRKSVVDILAPCSGEVIAINPKLQGAPQLINHSAEQQGWLFILQLTQPEEWQSLLTTAPVI</sequence>
<dbReference type="CDD" id="cd06848">
    <property type="entry name" value="GCS_H"/>
    <property type="match status" value="1"/>
</dbReference>
<evidence type="ECO:0000313" key="5">
    <source>
        <dbReference type="EMBL" id="MCL1029169.1"/>
    </source>
</evidence>
<feature type="domain" description="Lipoyl-binding" evidence="4">
    <location>
        <begin position="22"/>
        <end position="104"/>
    </location>
</feature>
<dbReference type="SUPFAM" id="SSF51230">
    <property type="entry name" value="Single hybrid motif"/>
    <property type="match status" value="1"/>
</dbReference>
<evidence type="ECO:0000256" key="1">
    <source>
        <dbReference type="ARBA" id="ARBA00001938"/>
    </source>
</evidence>
<keyword evidence="6" id="KW-1185">Reference proteome</keyword>
<evidence type="ECO:0000259" key="4">
    <source>
        <dbReference type="PROSITE" id="PS50968"/>
    </source>
</evidence>
<dbReference type="EMBL" id="JAGQDC010000005">
    <property type="protein sequence ID" value="MCL1029169.1"/>
    <property type="molecule type" value="Genomic_DNA"/>
</dbReference>
<dbReference type="PROSITE" id="PS00189">
    <property type="entry name" value="LIPOYL"/>
    <property type="match status" value="1"/>
</dbReference>
<evidence type="ECO:0000256" key="2">
    <source>
        <dbReference type="ARBA" id="ARBA00009249"/>
    </source>
</evidence>
<dbReference type="PANTHER" id="PTHR11715:SF3">
    <property type="entry name" value="GLYCINE CLEAVAGE SYSTEM H PROTEIN-RELATED"/>
    <property type="match status" value="1"/>
</dbReference>
<evidence type="ECO:0000313" key="6">
    <source>
        <dbReference type="Proteomes" id="UP001165275"/>
    </source>
</evidence>
<dbReference type="RefSeq" id="WP_248945417.1">
    <property type="nucleotide sequence ID" value="NZ_CBCSGY010000070.1"/>
</dbReference>
<comment type="similarity">
    <text evidence="2">Belongs to the GcvH family.</text>
</comment>
<accession>A0ABT0KAV3</accession>
<comment type="cofactor">
    <cofactor evidence="1">
        <name>(R)-lipoate</name>
        <dbReference type="ChEBI" id="CHEBI:83088"/>
    </cofactor>
</comment>
<dbReference type="InterPro" id="IPR002930">
    <property type="entry name" value="GCV_H"/>
</dbReference>
<dbReference type="InterPro" id="IPR000089">
    <property type="entry name" value="Biotin_lipoyl"/>
</dbReference>
<gene>
    <name evidence="5" type="ORF">KAJ71_09045</name>
</gene>
<dbReference type="Pfam" id="PF01597">
    <property type="entry name" value="GCV_H"/>
    <property type="match status" value="1"/>
</dbReference>
<keyword evidence="3" id="KW-0450">Lipoyl</keyword>
<dbReference type="InterPro" id="IPR003016">
    <property type="entry name" value="2-oxoA_DH_lipoyl-BS"/>
</dbReference>
<protein>
    <submittedName>
        <fullName evidence="5">Glycine cleavage system protein H</fullName>
    </submittedName>
</protein>